<organism evidence="4">
    <name type="scientific">Schizophyllum commune (strain H4-8 / FGSC 9210)</name>
    <name type="common">Split gill fungus</name>
    <dbReference type="NCBI Taxonomy" id="578458"/>
    <lineage>
        <taxon>Eukaryota</taxon>
        <taxon>Fungi</taxon>
        <taxon>Dikarya</taxon>
        <taxon>Basidiomycota</taxon>
        <taxon>Agaricomycotina</taxon>
        <taxon>Agaricomycetes</taxon>
        <taxon>Agaricomycetidae</taxon>
        <taxon>Agaricales</taxon>
        <taxon>Schizophyllaceae</taxon>
        <taxon>Schizophyllum</taxon>
    </lineage>
</organism>
<dbReference type="RefSeq" id="XP_003027175.1">
    <property type="nucleotide sequence ID" value="XM_003027129.1"/>
</dbReference>
<dbReference type="eggNOG" id="ENOG502T8DX">
    <property type="taxonomic scope" value="Eukaryota"/>
</dbReference>
<feature type="transmembrane region" description="Helical" evidence="1">
    <location>
        <begin position="14"/>
        <end position="35"/>
    </location>
</feature>
<gene>
    <name evidence="3" type="ORF">SCHCODRAFT_238152</name>
</gene>
<protein>
    <recommendedName>
        <fullName evidence="2">DUF6534 domain-containing protein</fullName>
    </recommendedName>
</protein>
<dbReference type="KEGG" id="scm:SCHCO_01216980"/>
<accession>D8QIR5</accession>
<feature type="transmembrane region" description="Helical" evidence="1">
    <location>
        <begin position="86"/>
        <end position="106"/>
    </location>
</feature>
<evidence type="ECO:0000259" key="2">
    <source>
        <dbReference type="Pfam" id="PF20152"/>
    </source>
</evidence>
<proteinExistence type="predicted"/>
<dbReference type="Proteomes" id="UP000007431">
    <property type="component" value="Unassembled WGS sequence"/>
</dbReference>
<name>D8QIR5_SCHCM</name>
<dbReference type="InterPro" id="IPR045339">
    <property type="entry name" value="DUF6534"/>
</dbReference>
<dbReference type="OMA" id="RWIPKTI"/>
<keyword evidence="1" id="KW-1133">Transmembrane helix</keyword>
<dbReference type="PANTHER" id="PTHR40465:SF1">
    <property type="entry name" value="DUF6534 DOMAIN-CONTAINING PROTEIN"/>
    <property type="match status" value="1"/>
</dbReference>
<feature type="transmembrane region" description="Helical" evidence="1">
    <location>
        <begin position="118"/>
        <end position="140"/>
    </location>
</feature>
<dbReference type="AlphaFoldDB" id="D8QIR5"/>
<reference evidence="3 4" key="1">
    <citation type="journal article" date="2010" name="Nat. Biotechnol.">
        <title>Genome sequence of the model mushroom Schizophyllum commune.</title>
        <authorList>
            <person name="Ohm R.A."/>
            <person name="de Jong J.F."/>
            <person name="Lugones L.G."/>
            <person name="Aerts A."/>
            <person name="Kothe E."/>
            <person name="Stajich J.E."/>
            <person name="de Vries R.P."/>
            <person name="Record E."/>
            <person name="Levasseur A."/>
            <person name="Baker S.E."/>
            <person name="Bartholomew K.A."/>
            <person name="Coutinho P.M."/>
            <person name="Erdmann S."/>
            <person name="Fowler T.J."/>
            <person name="Gathman A.C."/>
            <person name="Lombard V."/>
            <person name="Henrissat B."/>
            <person name="Knabe N."/>
            <person name="Kuees U."/>
            <person name="Lilly W.W."/>
            <person name="Lindquist E."/>
            <person name="Lucas S."/>
            <person name="Magnuson J.K."/>
            <person name="Piumi F."/>
            <person name="Raudaskoski M."/>
            <person name="Salamov A."/>
            <person name="Schmutz J."/>
            <person name="Schwarze F.W.M.R."/>
            <person name="vanKuyk P.A."/>
            <person name="Horton J.S."/>
            <person name="Grigoriev I.V."/>
            <person name="Woesten H.A.B."/>
        </authorList>
    </citation>
    <scope>NUCLEOTIDE SEQUENCE [LARGE SCALE GENOMIC DNA]</scope>
    <source>
        <strain evidence="4">H4-8 / FGSC 9210</strain>
    </source>
</reference>
<dbReference type="EMBL" id="GL377313">
    <property type="protein sequence ID" value="EFI92272.1"/>
    <property type="molecule type" value="Genomic_DNA"/>
</dbReference>
<keyword evidence="1" id="KW-0812">Transmembrane</keyword>
<feature type="domain" description="DUF6534" evidence="2">
    <location>
        <begin position="172"/>
        <end position="260"/>
    </location>
</feature>
<dbReference type="Pfam" id="PF20152">
    <property type="entry name" value="DUF6534"/>
    <property type="match status" value="1"/>
</dbReference>
<feature type="transmembrane region" description="Helical" evidence="1">
    <location>
        <begin position="160"/>
        <end position="188"/>
    </location>
</feature>
<dbReference type="HOGENOM" id="CLU_046025_2_1_1"/>
<evidence type="ECO:0000313" key="4">
    <source>
        <dbReference type="Proteomes" id="UP000007431"/>
    </source>
</evidence>
<dbReference type="PANTHER" id="PTHR40465">
    <property type="entry name" value="CHROMOSOME 1, WHOLE GENOME SHOTGUN SEQUENCE"/>
    <property type="match status" value="1"/>
</dbReference>
<dbReference type="VEuPathDB" id="FungiDB:SCHCODRAFT_01216980"/>
<dbReference type="InParanoid" id="D8QIR5"/>
<dbReference type="GeneID" id="9597057"/>
<keyword evidence="4" id="KW-1185">Reference proteome</keyword>
<feature type="transmembrane region" description="Helical" evidence="1">
    <location>
        <begin position="47"/>
        <end position="66"/>
    </location>
</feature>
<dbReference type="OrthoDB" id="3262409at2759"/>
<sequence>MAAPELLAVLVPQFIGIIFNYLLFGVFIVQLYLYVTFSIQDPLPIKLFVYTIAILDTVQTGFLTDLSYGLLVTRWGDVEGLAHRPWTALTLLVVNGLVAAMIQIFFSWRIWVLSGKKLWSYLLSGFIVIVALIQCLAAIISGARSAIISKTVSPIETVIAIFPGCVVWLAGSLLCDLIITVSMFLLLTRSRRGTPFRRTEDLLTRMINLTLETGLATTIVAALELSLLVARPYEEFHEAPGYALGKLYSNALLATLNARHMRHAAGEVSDISMSIRSTNSVPGRRVLLSDDSDNQVPTEGKRSGGVVITTQTWKDAGASAV</sequence>
<evidence type="ECO:0000313" key="3">
    <source>
        <dbReference type="EMBL" id="EFI92272.1"/>
    </source>
</evidence>
<evidence type="ECO:0000256" key="1">
    <source>
        <dbReference type="SAM" id="Phobius"/>
    </source>
</evidence>
<keyword evidence="1" id="KW-0472">Membrane</keyword>